<keyword evidence="3" id="KW-1185">Reference proteome</keyword>
<name>A0A3N1NXZ0_9GAMM</name>
<keyword evidence="1" id="KW-0472">Membrane</keyword>
<evidence type="ECO:0000313" key="2">
    <source>
        <dbReference type="EMBL" id="ROQ21075.1"/>
    </source>
</evidence>
<feature type="transmembrane region" description="Helical" evidence="1">
    <location>
        <begin position="84"/>
        <end position="103"/>
    </location>
</feature>
<keyword evidence="1" id="KW-1133">Transmembrane helix</keyword>
<evidence type="ECO:0000313" key="3">
    <source>
        <dbReference type="Proteomes" id="UP000273643"/>
    </source>
</evidence>
<accession>A0A3N1NXZ0</accession>
<dbReference type="AlphaFoldDB" id="A0A3N1NXZ0"/>
<comment type="caution">
    <text evidence="2">The sequence shown here is derived from an EMBL/GenBank/DDBJ whole genome shotgun (WGS) entry which is preliminary data.</text>
</comment>
<protein>
    <submittedName>
        <fullName evidence="2">Uncharacterized protein</fullName>
    </submittedName>
</protein>
<keyword evidence="1" id="KW-0812">Transmembrane</keyword>
<organism evidence="2 3">
    <name type="scientific">Marinimicrobium koreense</name>
    <dbReference type="NCBI Taxonomy" id="306545"/>
    <lineage>
        <taxon>Bacteria</taxon>
        <taxon>Pseudomonadati</taxon>
        <taxon>Pseudomonadota</taxon>
        <taxon>Gammaproteobacteria</taxon>
        <taxon>Cellvibrionales</taxon>
        <taxon>Cellvibrionaceae</taxon>
        <taxon>Marinimicrobium</taxon>
    </lineage>
</organism>
<feature type="transmembrane region" description="Helical" evidence="1">
    <location>
        <begin position="16"/>
        <end position="35"/>
    </location>
</feature>
<dbReference type="EMBL" id="RJUK01000001">
    <property type="protein sequence ID" value="ROQ21075.1"/>
    <property type="molecule type" value="Genomic_DNA"/>
</dbReference>
<evidence type="ECO:0000256" key="1">
    <source>
        <dbReference type="SAM" id="Phobius"/>
    </source>
</evidence>
<reference evidence="2 3" key="1">
    <citation type="submission" date="2018-11" db="EMBL/GenBank/DDBJ databases">
        <title>Genomic Encyclopedia of Type Strains, Phase IV (KMG-IV): sequencing the most valuable type-strain genomes for metagenomic binning, comparative biology and taxonomic classification.</title>
        <authorList>
            <person name="Goeker M."/>
        </authorList>
    </citation>
    <scope>NUCLEOTIDE SEQUENCE [LARGE SCALE GENOMIC DNA]</scope>
    <source>
        <strain evidence="2 3">DSM 16974</strain>
    </source>
</reference>
<proteinExistence type="predicted"/>
<dbReference type="Proteomes" id="UP000273643">
    <property type="component" value="Unassembled WGS sequence"/>
</dbReference>
<dbReference type="RefSeq" id="WP_123638125.1">
    <property type="nucleotide sequence ID" value="NZ_RJUK01000001.1"/>
</dbReference>
<gene>
    <name evidence="2" type="ORF">EDC38_1696</name>
</gene>
<sequence length="104" mass="11440">MVGEEDRKDKNESRKIAIVLVSLVVLVGVAAMLLLPSLAEFSASYLEPGMGLKTAAIVSFFVTVVLFLVFAVASGDGLLGELQFMLLGFFLFFVIFWLMIAWIF</sequence>
<feature type="transmembrane region" description="Helical" evidence="1">
    <location>
        <begin position="55"/>
        <end position="72"/>
    </location>
</feature>